<evidence type="ECO:0000256" key="3">
    <source>
        <dbReference type="ARBA" id="ARBA00022964"/>
    </source>
</evidence>
<keyword evidence="3 7" id="KW-0223">Dioxygenase</keyword>
<evidence type="ECO:0000313" key="7">
    <source>
        <dbReference type="EMBL" id="TSH97629.1"/>
    </source>
</evidence>
<dbReference type="AlphaFoldDB" id="A0A556AXG1"/>
<dbReference type="EMBL" id="VLTJ01000008">
    <property type="protein sequence ID" value="TSH97629.1"/>
    <property type="molecule type" value="Genomic_DNA"/>
</dbReference>
<sequence length="354" mass="40880">MQHGMQHETEEERHGRLHRMSDIRTKSLHSISRTSNNDCVPSDGHIGHRAQHIHAMLAVVEQRTEIYREMKVRKLSYALGAEVLGFQVTANPSAETVSELKDIFHQYQVLLFRNQPISFETHIAFSALFGELDDHSHVPEYRLEGHPHLIKVTNEGKERKKVFGQQWHSDHSQTICPSMASLLHAHDIPEVGGETMFTNMYLAFDTLSPGMQHMLEGMRAVHTVVNAGHLRGIDAELRRQKEDRNPPVLHPVVRVHPGTGRKALYVSEMLTSHFEHLSTEESAPLLQYLFKHSVQPEFVYRHQWRKHDLVMWDNRCTMHLALMDYDHAQLRRLFRTTILGDHKGEYLQCVEATA</sequence>
<dbReference type="GO" id="GO:0006790">
    <property type="term" value="P:sulfur compound metabolic process"/>
    <property type="evidence" value="ECO:0007669"/>
    <property type="project" value="TreeGrafter"/>
</dbReference>
<evidence type="ECO:0000256" key="1">
    <source>
        <dbReference type="ARBA" id="ARBA00005896"/>
    </source>
</evidence>
<dbReference type="Gene3D" id="3.60.130.10">
    <property type="entry name" value="Clavaminate synthase-like"/>
    <property type="match status" value="1"/>
</dbReference>
<dbReference type="InterPro" id="IPR003819">
    <property type="entry name" value="TauD/TfdA-like"/>
</dbReference>
<keyword evidence="2" id="KW-0479">Metal-binding</keyword>
<accession>A0A556AXG1</accession>
<evidence type="ECO:0000259" key="6">
    <source>
        <dbReference type="Pfam" id="PF02668"/>
    </source>
</evidence>
<evidence type="ECO:0000256" key="5">
    <source>
        <dbReference type="ARBA" id="ARBA00023004"/>
    </source>
</evidence>
<dbReference type="PANTHER" id="PTHR30468:SF1">
    <property type="entry name" value="ALPHA-KETOGLUTARATE-DEPENDENT SULFONATE DIOXYGENASE"/>
    <property type="match status" value="1"/>
</dbReference>
<dbReference type="PANTHER" id="PTHR30468">
    <property type="entry name" value="ALPHA-KETOGLUTARATE-DEPENDENT SULFONATE DIOXYGENASE"/>
    <property type="match status" value="1"/>
</dbReference>
<dbReference type="SUPFAM" id="SSF51197">
    <property type="entry name" value="Clavaminate synthase-like"/>
    <property type="match status" value="1"/>
</dbReference>
<reference evidence="7 8" key="1">
    <citation type="submission" date="2019-07" db="EMBL/GenBank/DDBJ databases">
        <title>Qingshengfaniella alkalisoli gen. nov., sp. nov., isolated from saline soil.</title>
        <authorList>
            <person name="Xu L."/>
            <person name="Huang X.-X."/>
            <person name="Sun J.-Q."/>
        </authorList>
    </citation>
    <scope>NUCLEOTIDE SEQUENCE [LARGE SCALE GENOMIC DNA]</scope>
    <source>
        <strain evidence="7 8">DSM 27279</strain>
    </source>
</reference>
<name>A0A556AXG1_9BURK</name>
<dbReference type="OrthoDB" id="581608at2"/>
<dbReference type="GO" id="GO:0046872">
    <property type="term" value="F:metal ion binding"/>
    <property type="evidence" value="ECO:0007669"/>
    <property type="project" value="UniProtKB-KW"/>
</dbReference>
<dbReference type="Pfam" id="PF02668">
    <property type="entry name" value="TauD"/>
    <property type="match status" value="1"/>
</dbReference>
<protein>
    <submittedName>
        <fullName evidence="7">TauD/TfdA family dioxygenase</fullName>
    </submittedName>
</protein>
<dbReference type="GO" id="GO:0000908">
    <property type="term" value="F:taurine dioxygenase activity"/>
    <property type="evidence" value="ECO:0007669"/>
    <property type="project" value="TreeGrafter"/>
</dbReference>
<proteinExistence type="inferred from homology"/>
<comment type="similarity">
    <text evidence="1">Belongs to the TfdA dioxygenase family.</text>
</comment>
<dbReference type="Proteomes" id="UP000318405">
    <property type="component" value="Unassembled WGS sequence"/>
</dbReference>
<gene>
    <name evidence="7" type="ORF">FOZ76_05595</name>
</gene>
<dbReference type="InterPro" id="IPR051323">
    <property type="entry name" value="AtsK-like"/>
</dbReference>
<comment type="caution">
    <text evidence="7">The sequence shown here is derived from an EMBL/GenBank/DDBJ whole genome shotgun (WGS) entry which is preliminary data.</text>
</comment>
<organism evidence="7 8">
    <name type="scientific">Verticiella sediminum</name>
    <dbReference type="NCBI Taxonomy" id="1247510"/>
    <lineage>
        <taxon>Bacteria</taxon>
        <taxon>Pseudomonadati</taxon>
        <taxon>Pseudomonadota</taxon>
        <taxon>Betaproteobacteria</taxon>
        <taxon>Burkholderiales</taxon>
        <taxon>Alcaligenaceae</taxon>
        <taxon>Verticiella</taxon>
    </lineage>
</organism>
<evidence type="ECO:0000256" key="4">
    <source>
        <dbReference type="ARBA" id="ARBA00023002"/>
    </source>
</evidence>
<keyword evidence="4" id="KW-0560">Oxidoreductase</keyword>
<dbReference type="GO" id="GO:0005737">
    <property type="term" value="C:cytoplasm"/>
    <property type="evidence" value="ECO:0007669"/>
    <property type="project" value="TreeGrafter"/>
</dbReference>
<keyword evidence="8" id="KW-1185">Reference proteome</keyword>
<keyword evidence="5" id="KW-0408">Iron</keyword>
<evidence type="ECO:0000256" key="2">
    <source>
        <dbReference type="ARBA" id="ARBA00022723"/>
    </source>
</evidence>
<feature type="domain" description="TauD/TfdA-like" evidence="6">
    <location>
        <begin position="72"/>
        <end position="337"/>
    </location>
</feature>
<evidence type="ECO:0000313" key="8">
    <source>
        <dbReference type="Proteomes" id="UP000318405"/>
    </source>
</evidence>
<dbReference type="InterPro" id="IPR042098">
    <property type="entry name" value="TauD-like_sf"/>
</dbReference>